<dbReference type="KEGG" id="tcd:AAIA72_08040"/>
<sequence>MKVIRALGILGMLWTMVWLGGCTAPGTIKTWEGPDRSASETGIFVAPPDIKVVAIDGVKQGEYLLDALTLRYQLLPGKRVVVFRYSGLFANPAATSDAESKALVIESPDQVAVLDVRPGVTYQVEFRHPDTLNEARALVANFSAEVVDSNGGRYAVQPWEGSVYARRAKAMEEGKTGAGFADSPLVAGNCVPAADAGAESEVSGSGLTEGVSRLDALKEVWKQASPAEKKAFLRWAFK</sequence>
<proteinExistence type="predicted"/>
<gene>
    <name evidence="1" type="ORF">AAIA72_08040</name>
</gene>
<dbReference type="PROSITE" id="PS51257">
    <property type="entry name" value="PROKAR_LIPOPROTEIN"/>
    <property type="match status" value="1"/>
</dbReference>
<dbReference type="InterPro" id="IPR018635">
    <property type="entry name" value="UPF0319"/>
</dbReference>
<dbReference type="AlphaFoldDB" id="A0AB39V0S4"/>
<dbReference type="RefSeq" id="WP_369602884.1">
    <property type="nucleotide sequence ID" value="NZ_CP154858.1"/>
</dbReference>
<organism evidence="1">
    <name type="scientific">Thermohahella caldifontis</name>
    <dbReference type="NCBI Taxonomy" id="3142973"/>
    <lineage>
        <taxon>Bacteria</taxon>
        <taxon>Pseudomonadati</taxon>
        <taxon>Pseudomonadota</taxon>
        <taxon>Gammaproteobacteria</taxon>
        <taxon>Oceanospirillales</taxon>
        <taxon>Hahellaceae</taxon>
        <taxon>Thermohahella</taxon>
    </lineage>
</organism>
<dbReference type="Pfam" id="PF09829">
    <property type="entry name" value="DUF2057"/>
    <property type="match status" value="1"/>
</dbReference>
<evidence type="ECO:0000313" key="1">
    <source>
        <dbReference type="EMBL" id="XDT73908.1"/>
    </source>
</evidence>
<protein>
    <submittedName>
        <fullName evidence="1">DUF2057 family protein</fullName>
    </submittedName>
</protein>
<accession>A0AB39V0S4</accession>
<name>A0AB39V0S4_9GAMM</name>
<reference evidence="1" key="1">
    <citation type="submission" date="2024-05" db="EMBL/GenBank/DDBJ databases">
        <title>Genome sequencing of novel strain.</title>
        <authorList>
            <person name="Ganbat D."/>
            <person name="Ganbat S."/>
            <person name="Lee S.-J."/>
        </authorList>
    </citation>
    <scope>NUCLEOTIDE SEQUENCE</scope>
    <source>
        <strain evidence="1">SMD15-11</strain>
    </source>
</reference>
<dbReference type="EMBL" id="CP154858">
    <property type="protein sequence ID" value="XDT73908.1"/>
    <property type="molecule type" value="Genomic_DNA"/>
</dbReference>